<feature type="compositionally biased region" description="Acidic residues" evidence="1">
    <location>
        <begin position="389"/>
        <end position="408"/>
    </location>
</feature>
<evidence type="ECO:0008006" key="4">
    <source>
        <dbReference type="Google" id="ProtNLM"/>
    </source>
</evidence>
<evidence type="ECO:0000313" key="3">
    <source>
        <dbReference type="Proteomes" id="UP001600888"/>
    </source>
</evidence>
<gene>
    <name evidence="2" type="ORF">FJTKL_05458</name>
</gene>
<feature type="compositionally biased region" description="Polar residues" evidence="1">
    <location>
        <begin position="228"/>
        <end position="240"/>
    </location>
</feature>
<sequence length="672" mass="74486">MPPKVSDQKRKRGRPPGASKSKGDASSHEAPNHDAEPDPEERARPRKRGRKNEAEGAGTEPGPSRNENGLVQPPKAGRPPKKSQHTAKADILRETEEQDRRSNAKEKARSDDSTEPLKGKRKTAPQIKPREERQQPESSEARRSTRVPGRSEAPASEQQAPSQERSTERAPKRADGTSSGPSKDKRKASTGKEKATASQTSPKDDEPSASAPRRSGRDRRMREPYSVPSGSRQNDQQDGQPTAIRHSGKSRTRANGASREAASPKAQQNHPATEIGKKRRGRPSLSKEDSESARALQPQQGNRAKAPRESSEADKTSDESRSIEDLRPKRRGRPRQSDSASQEPEPAQPPRSRGRPRRRSPEAAEEQEQEQISTKKNRKKRQPPQLEPVVEEEEGEDEDASSDEDEPEFPFRSLKESTKNIPRSVISEKWGALDGPSINAVGTFLADAQRPVLLRLQNTSRRREHASAALSGISRRLHTKLVRGLPFPAPTAGPTRRAAPGSHEGDFDFERAVNAVQGLENTLNPLLHSVSLLEREIKKEEDALARDYDTLHKLEANARSEAKGWREKAKREHVLASGIRRKGEGVDYLEEDDRLELIARPEAAVTGGLFKDLDDEELVTLSKQIGSHMESMQGNLHQIGFVVPAISRSKAALQQVMQEHLDEEQYDKVLLG</sequence>
<dbReference type="SMART" id="SM00384">
    <property type="entry name" value="AT_hook"/>
    <property type="match status" value="6"/>
</dbReference>
<feature type="region of interest" description="Disordered" evidence="1">
    <location>
        <begin position="1"/>
        <end position="416"/>
    </location>
</feature>
<accession>A0ABR4FFW7</accession>
<evidence type="ECO:0000256" key="1">
    <source>
        <dbReference type="SAM" id="MobiDB-lite"/>
    </source>
</evidence>
<organism evidence="2 3">
    <name type="scientific">Diaporthe vaccinii</name>
    <dbReference type="NCBI Taxonomy" id="105482"/>
    <lineage>
        <taxon>Eukaryota</taxon>
        <taxon>Fungi</taxon>
        <taxon>Dikarya</taxon>
        <taxon>Ascomycota</taxon>
        <taxon>Pezizomycotina</taxon>
        <taxon>Sordariomycetes</taxon>
        <taxon>Sordariomycetidae</taxon>
        <taxon>Diaporthales</taxon>
        <taxon>Diaporthaceae</taxon>
        <taxon>Diaporthe</taxon>
        <taxon>Diaporthe eres species complex</taxon>
    </lineage>
</organism>
<dbReference type="EMBL" id="JBAWTH010000001">
    <property type="protein sequence ID" value="KAL2293598.1"/>
    <property type="molecule type" value="Genomic_DNA"/>
</dbReference>
<reference evidence="2 3" key="1">
    <citation type="submission" date="2024-03" db="EMBL/GenBank/DDBJ databases">
        <title>A high-quality draft genome sequence of Diaporthe vaccinii, a causative agent of upright dieback and viscid rot disease in cranberry plants.</title>
        <authorList>
            <person name="Sarrasin M."/>
            <person name="Lang B.F."/>
            <person name="Burger G."/>
        </authorList>
    </citation>
    <scope>NUCLEOTIDE SEQUENCE [LARGE SCALE GENOMIC DNA]</scope>
    <source>
        <strain evidence="2 3">IS7</strain>
    </source>
</reference>
<feature type="compositionally biased region" description="Basic and acidic residues" evidence="1">
    <location>
        <begin position="21"/>
        <end position="43"/>
    </location>
</feature>
<name>A0ABR4FFW7_9PEZI</name>
<feature type="compositionally biased region" description="Basic and acidic residues" evidence="1">
    <location>
        <begin position="128"/>
        <end position="143"/>
    </location>
</feature>
<evidence type="ECO:0000313" key="2">
    <source>
        <dbReference type="EMBL" id="KAL2293598.1"/>
    </source>
</evidence>
<feature type="compositionally biased region" description="Basic and acidic residues" evidence="1">
    <location>
        <begin position="306"/>
        <end position="327"/>
    </location>
</feature>
<dbReference type="Proteomes" id="UP001600888">
    <property type="component" value="Unassembled WGS sequence"/>
</dbReference>
<feature type="compositionally biased region" description="Basic and acidic residues" evidence="1">
    <location>
        <begin position="165"/>
        <end position="175"/>
    </location>
</feature>
<proteinExistence type="predicted"/>
<dbReference type="Pfam" id="PF13094">
    <property type="entry name" value="CENP-Q"/>
    <property type="match status" value="1"/>
</dbReference>
<keyword evidence="3" id="KW-1185">Reference proteome</keyword>
<comment type="caution">
    <text evidence="2">The sequence shown here is derived from an EMBL/GenBank/DDBJ whole genome shotgun (WGS) entry which is preliminary data.</text>
</comment>
<feature type="compositionally biased region" description="Basic and acidic residues" evidence="1">
    <location>
        <begin position="87"/>
        <end position="118"/>
    </location>
</feature>
<dbReference type="InterPro" id="IPR017956">
    <property type="entry name" value="AT_hook_DNA-bd_motif"/>
</dbReference>
<dbReference type="InterPro" id="IPR025212">
    <property type="entry name" value="CAD_CENP-Q"/>
</dbReference>
<protein>
    <recommendedName>
        <fullName evidence="4">Kinetochore protein fta7</fullName>
    </recommendedName>
</protein>